<dbReference type="EMBL" id="CM042886">
    <property type="protein sequence ID" value="KAI4341987.1"/>
    <property type="molecule type" value="Genomic_DNA"/>
</dbReference>
<evidence type="ECO:0000313" key="1">
    <source>
        <dbReference type="EMBL" id="KAI4341987.1"/>
    </source>
</evidence>
<gene>
    <name evidence="1" type="ORF">MLD38_026652</name>
</gene>
<organism evidence="1 2">
    <name type="scientific">Melastoma candidum</name>
    <dbReference type="NCBI Taxonomy" id="119954"/>
    <lineage>
        <taxon>Eukaryota</taxon>
        <taxon>Viridiplantae</taxon>
        <taxon>Streptophyta</taxon>
        <taxon>Embryophyta</taxon>
        <taxon>Tracheophyta</taxon>
        <taxon>Spermatophyta</taxon>
        <taxon>Magnoliopsida</taxon>
        <taxon>eudicotyledons</taxon>
        <taxon>Gunneridae</taxon>
        <taxon>Pentapetalae</taxon>
        <taxon>rosids</taxon>
        <taxon>malvids</taxon>
        <taxon>Myrtales</taxon>
        <taxon>Melastomataceae</taxon>
        <taxon>Melastomatoideae</taxon>
        <taxon>Melastomateae</taxon>
        <taxon>Melastoma</taxon>
    </lineage>
</organism>
<comment type="caution">
    <text evidence="1">The sequence shown here is derived from an EMBL/GenBank/DDBJ whole genome shotgun (WGS) entry which is preliminary data.</text>
</comment>
<reference evidence="2" key="1">
    <citation type="journal article" date="2023" name="Front. Plant Sci.">
        <title>Chromosomal-level genome assembly of Melastoma candidum provides insights into trichome evolution.</title>
        <authorList>
            <person name="Zhong Y."/>
            <person name="Wu W."/>
            <person name="Sun C."/>
            <person name="Zou P."/>
            <person name="Liu Y."/>
            <person name="Dai S."/>
            <person name="Zhou R."/>
        </authorList>
    </citation>
    <scope>NUCLEOTIDE SEQUENCE [LARGE SCALE GENOMIC DNA]</scope>
</reference>
<keyword evidence="2" id="KW-1185">Reference proteome</keyword>
<proteinExistence type="predicted"/>
<protein>
    <submittedName>
        <fullName evidence="1">Uncharacterized protein</fullName>
    </submittedName>
</protein>
<dbReference type="Proteomes" id="UP001057402">
    <property type="component" value="Chromosome 7"/>
</dbReference>
<sequence length="403" mass="46293">METPPHRYPHPSSSSSSNNNMFDRRPLFRPRPPSVRWVKHCLVHSLWDVIGSDLIGRSKVPQDVIPTGRKCYLLKWVSEHTLRALQERESESTAPEPEPEPTSEVLFLCSYEGCGKTFTDAGALRKHSHIHGERQYICHYEGCGKKFLDSSKLKRHFLIHTGERDFICPHEGCGKAFSLDFNLKSHMKTHSQENYHVCPYPECGKRYAHEYKLKNHISALHEKNSVLDTPKYNPPPIEKLPKTPKPSSGTYGSASSDRPFACPYERCDKAYIHEYKLKLHLRREHPGHMAEENVEKAVPNAEQEMDEASDQETYVGKRVNGKSQKQSRPKPSLKLPPAKVSKRKGSSPTFSPLTARKSWPVKDEVYEEEEDSEETEEDRDHVEDGWRFAENNEDDDEETGDED</sequence>
<evidence type="ECO:0000313" key="2">
    <source>
        <dbReference type="Proteomes" id="UP001057402"/>
    </source>
</evidence>
<name>A0ACB9P262_9MYRT</name>
<accession>A0ACB9P262</accession>